<protein>
    <submittedName>
        <fullName evidence="4">Propanediol utilization protein</fullName>
    </submittedName>
</protein>
<dbReference type="Pfam" id="PF13583">
    <property type="entry name" value="Reprolysin_4"/>
    <property type="match status" value="1"/>
</dbReference>
<dbReference type="SMART" id="SM00060">
    <property type="entry name" value="FN3"/>
    <property type="match status" value="1"/>
</dbReference>
<dbReference type="Pfam" id="PF00041">
    <property type="entry name" value="fn3"/>
    <property type="match status" value="1"/>
</dbReference>
<evidence type="ECO:0000256" key="1">
    <source>
        <dbReference type="ARBA" id="ARBA00022729"/>
    </source>
</evidence>
<evidence type="ECO:0000256" key="2">
    <source>
        <dbReference type="SAM" id="SignalP"/>
    </source>
</evidence>
<dbReference type="Pfam" id="PF18962">
    <property type="entry name" value="Por_Secre_tail"/>
    <property type="match status" value="1"/>
</dbReference>
<dbReference type="InterPro" id="IPR024079">
    <property type="entry name" value="MetalloPept_cat_dom_sf"/>
</dbReference>
<dbReference type="EMBL" id="QNUG01000018">
    <property type="protein sequence ID" value="REC70334.1"/>
    <property type="molecule type" value="Genomic_DNA"/>
</dbReference>
<dbReference type="SUPFAM" id="SSF55486">
    <property type="entry name" value="Metalloproteases ('zincins'), catalytic domain"/>
    <property type="match status" value="1"/>
</dbReference>
<evidence type="ECO:0000259" key="3">
    <source>
        <dbReference type="PROSITE" id="PS50853"/>
    </source>
</evidence>
<proteinExistence type="predicted"/>
<keyword evidence="5" id="KW-1185">Reference proteome</keyword>
<dbReference type="Gene3D" id="3.40.390.10">
    <property type="entry name" value="Collagenase (Catalytic Domain)"/>
    <property type="match status" value="1"/>
</dbReference>
<organism evidence="4 5">
    <name type="scientific">Epilithonimonas hispanica</name>
    <dbReference type="NCBI Taxonomy" id="358687"/>
    <lineage>
        <taxon>Bacteria</taxon>
        <taxon>Pseudomonadati</taxon>
        <taxon>Bacteroidota</taxon>
        <taxon>Flavobacteriia</taxon>
        <taxon>Flavobacteriales</taxon>
        <taxon>Weeksellaceae</taxon>
        <taxon>Chryseobacterium group</taxon>
        <taxon>Epilithonimonas</taxon>
    </lineage>
</organism>
<gene>
    <name evidence="4" type="ORF">DRF58_10155</name>
</gene>
<dbReference type="PROSITE" id="PS50853">
    <property type="entry name" value="FN3"/>
    <property type="match status" value="1"/>
</dbReference>
<dbReference type="InterPro" id="IPR013783">
    <property type="entry name" value="Ig-like_fold"/>
</dbReference>
<comment type="caution">
    <text evidence="4">The sequence shown here is derived from an EMBL/GenBank/DDBJ whole genome shotgun (WGS) entry which is preliminary data.</text>
</comment>
<dbReference type="GO" id="GO:0008237">
    <property type="term" value="F:metallopeptidase activity"/>
    <property type="evidence" value="ECO:0007669"/>
    <property type="project" value="InterPro"/>
</dbReference>
<dbReference type="SUPFAM" id="SSF49265">
    <property type="entry name" value="Fibronectin type III"/>
    <property type="match status" value="1"/>
</dbReference>
<dbReference type="InterPro" id="IPR003961">
    <property type="entry name" value="FN3_dom"/>
</dbReference>
<dbReference type="OrthoDB" id="9792152at2"/>
<dbReference type="InterPro" id="IPR026444">
    <property type="entry name" value="Secre_tail"/>
</dbReference>
<dbReference type="Proteomes" id="UP000256326">
    <property type="component" value="Unassembled WGS sequence"/>
</dbReference>
<evidence type="ECO:0000313" key="4">
    <source>
        <dbReference type="EMBL" id="REC70334.1"/>
    </source>
</evidence>
<sequence length="972" mass="103704">MKKFFTTLLSLGLATSAFAQWSPTSMKGESLRQNGATSFYTVDVDAIRTQLTSAQPTGKGSKPVIISVPTLGGKIEKFAVYSLPVVVQSLADKYQLGSYVGTGVDDPEKYIRFSVAPNDFQSMIIKNGVYEFVEPQNKEKTVYGVHPKTNKTSGANGSWLCESTEPAFSKKQIDKLASESTFANDSKDFSKSSDQKYRTMRLAMSVNGEYTTFHGGTVAGALTAINATLTRCNGIFENDFALHLILQDFPDVIYTNASTDPYGTSLNGWNQQLQTTLTNNVGNDNYDIGHMFGASGGGGNAGCIGCVCINPTTITPLGKGSGITSPADGIPQGDNFDIDYVAHEMGHQLGANHTFSHGLEGTGQNVEPGSGSTIMGYAGITGATDLQDHSDPYFHINSIIQIQNNLTSKTCDIETPITNQPPTIVAMANVTIPKSTAFVLTAQATDPEGNPITYGWDQTDSATTPTTIANLGNNTNGPTFRSWTPTTNPTRYFPKLETVLAGHLKSTTDWEAVSTVARTTNFKVTVRDNNPDVAQQQTQYATQRVIVGAAGPFKITSSKVYNNATGAFTWDPVGTTAAPYNVTDVKIDYTTDNGASWTVLAESTPNDGTEEISFSSFPTNTVLTVRVSAIGNVFYAASKVTVSAMVNCDGTAPAGLATSAITQTSAKIDWDAVANATYSVRYKKASETSWTVVNDIATNTYNITELEEDTNYDVEVAAVCSGTTGAYANETFKTLGLTYCTVSSSNAGDEYISKVVVTPANSGTVMTSTSGANTYTDYSGDDTRLVQLTKGSTGNTIAVTKAWTGATYSEAVAVWIDFNRDGTYDASEKVMTSAPSTTATVTSTFAVPETAYSGDKTLGMRVIMRYNTAPTGPCASYTYGEVEDYAVKISETLAVTDVKKNNISVYPNPAVDVINISNVSSKTKFEIYSVGGQLVYQGTTDGKVNVSKLAKGVYILSLESNGEKSQTKFIKN</sequence>
<reference evidence="4 5" key="1">
    <citation type="journal article" date="2006" name="Int. J. Syst. Evol. Microbiol.">
        <title>Chryseobacterium hispanicum sp. nov., isolated from the drinking water distribution system of Sevilla, Spain.</title>
        <authorList>
            <person name="Gallego V."/>
            <person name="Garcia M.T."/>
            <person name="Ventosa A."/>
        </authorList>
    </citation>
    <scope>NUCLEOTIDE SEQUENCE [LARGE SCALE GENOMIC DNA]</scope>
    <source>
        <strain evidence="4 5">KCTC 22104</strain>
    </source>
</reference>
<feature type="signal peptide" evidence="2">
    <location>
        <begin position="1"/>
        <end position="19"/>
    </location>
</feature>
<dbReference type="Pfam" id="PF20009">
    <property type="entry name" value="GEVED"/>
    <property type="match status" value="1"/>
</dbReference>
<dbReference type="Gene3D" id="2.60.40.10">
    <property type="entry name" value="Immunoglobulins"/>
    <property type="match status" value="1"/>
</dbReference>
<dbReference type="InterPro" id="IPR045474">
    <property type="entry name" value="GEVED"/>
</dbReference>
<dbReference type="InterPro" id="IPR036116">
    <property type="entry name" value="FN3_sf"/>
</dbReference>
<keyword evidence="1 2" id="KW-0732">Signal</keyword>
<name>A0A3D9CX66_9FLAO</name>
<dbReference type="CDD" id="cd00063">
    <property type="entry name" value="FN3"/>
    <property type="match status" value="1"/>
</dbReference>
<dbReference type="RefSeq" id="WP_116035160.1">
    <property type="nucleotide sequence ID" value="NZ_JBHLVV010000062.1"/>
</dbReference>
<feature type="domain" description="Fibronectin type-III" evidence="3">
    <location>
        <begin position="652"/>
        <end position="738"/>
    </location>
</feature>
<dbReference type="AlphaFoldDB" id="A0A3D9CX66"/>
<accession>A0A3D9CX66</accession>
<evidence type="ECO:0000313" key="5">
    <source>
        <dbReference type="Proteomes" id="UP000256326"/>
    </source>
</evidence>
<feature type="chain" id="PRO_5017759535" evidence="2">
    <location>
        <begin position="20"/>
        <end position="972"/>
    </location>
</feature>
<dbReference type="NCBIfam" id="TIGR04183">
    <property type="entry name" value="Por_Secre_tail"/>
    <property type="match status" value="1"/>
</dbReference>